<feature type="chain" id="PRO_5041327139" evidence="1">
    <location>
        <begin position="29"/>
        <end position="115"/>
    </location>
</feature>
<dbReference type="AlphaFoldDB" id="A0AA37S052"/>
<reference evidence="2" key="2">
    <citation type="submission" date="2023-01" db="EMBL/GenBank/DDBJ databases">
        <title>Draft genome sequence of Paraferrimonas sedimenticola strain NBRC 101628.</title>
        <authorList>
            <person name="Sun Q."/>
            <person name="Mori K."/>
        </authorList>
    </citation>
    <scope>NUCLEOTIDE SEQUENCE</scope>
    <source>
        <strain evidence="2">NBRC 101628</strain>
    </source>
</reference>
<comment type="caution">
    <text evidence="2">The sequence shown here is derived from an EMBL/GenBank/DDBJ whole genome shotgun (WGS) entry which is preliminary data.</text>
</comment>
<dbReference type="EMBL" id="BSNC01000013">
    <property type="protein sequence ID" value="GLP98002.1"/>
    <property type="molecule type" value="Genomic_DNA"/>
</dbReference>
<gene>
    <name evidence="2" type="ORF">GCM10007895_33090</name>
</gene>
<keyword evidence="1" id="KW-0732">Signal</keyword>
<evidence type="ECO:0000313" key="3">
    <source>
        <dbReference type="Proteomes" id="UP001161422"/>
    </source>
</evidence>
<reference evidence="2" key="1">
    <citation type="journal article" date="2014" name="Int. J. Syst. Evol. Microbiol.">
        <title>Complete genome sequence of Corynebacterium casei LMG S-19264T (=DSM 44701T), isolated from a smear-ripened cheese.</title>
        <authorList>
            <consortium name="US DOE Joint Genome Institute (JGI-PGF)"/>
            <person name="Walter F."/>
            <person name="Albersmeier A."/>
            <person name="Kalinowski J."/>
            <person name="Ruckert C."/>
        </authorList>
    </citation>
    <scope>NUCLEOTIDE SEQUENCE</scope>
    <source>
        <strain evidence="2">NBRC 101628</strain>
    </source>
</reference>
<feature type="signal peptide" evidence="1">
    <location>
        <begin position="1"/>
        <end position="28"/>
    </location>
</feature>
<accession>A0AA37S052</accession>
<protein>
    <submittedName>
        <fullName evidence="2">Uncharacterized protein</fullName>
    </submittedName>
</protein>
<dbReference type="RefSeq" id="WP_095504483.1">
    <property type="nucleotide sequence ID" value="NZ_BSNC01000013.1"/>
</dbReference>
<evidence type="ECO:0000313" key="2">
    <source>
        <dbReference type="EMBL" id="GLP98002.1"/>
    </source>
</evidence>
<evidence type="ECO:0000256" key="1">
    <source>
        <dbReference type="SAM" id="SignalP"/>
    </source>
</evidence>
<keyword evidence="3" id="KW-1185">Reference proteome</keyword>
<organism evidence="2 3">
    <name type="scientific">Paraferrimonas sedimenticola</name>
    <dbReference type="NCBI Taxonomy" id="375674"/>
    <lineage>
        <taxon>Bacteria</taxon>
        <taxon>Pseudomonadati</taxon>
        <taxon>Pseudomonadota</taxon>
        <taxon>Gammaproteobacteria</taxon>
        <taxon>Alteromonadales</taxon>
        <taxon>Ferrimonadaceae</taxon>
        <taxon>Paraferrimonas</taxon>
    </lineage>
</organism>
<name>A0AA37S052_9GAMM</name>
<proteinExistence type="predicted"/>
<sequence>MKTSVVRAVPSVLSAAILSLGLAFTAQAETATQAQPENTMPRYMVTYQPGLVGELRSAHHYEVQMVQYQVALDVIEQAQQGIMSYKDDWQEQLVNQAQTQLNQAVTNIGAATLSR</sequence>
<dbReference type="Proteomes" id="UP001161422">
    <property type="component" value="Unassembled WGS sequence"/>
</dbReference>